<evidence type="ECO:0000256" key="1">
    <source>
        <dbReference type="ARBA" id="ARBA00004141"/>
    </source>
</evidence>
<evidence type="ECO:0000313" key="6">
    <source>
        <dbReference type="Proteomes" id="UP000005239"/>
    </source>
</evidence>
<proteinExistence type="predicted"/>
<dbReference type="FunFam" id="1.20.1250.20:FF:000941">
    <property type="entry name" value="Uncharacterized protein"/>
    <property type="match status" value="1"/>
</dbReference>
<dbReference type="InterPro" id="IPR036259">
    <property type="entry name" value="MFS_trans_sf"/>
</dbReference>
<organism evidence="5 6">
    <name type="scientific">Pristionchus pacificus</name>
    <name type="common">Parasitic nematode worm</name>
    <dbReference type="NCBI Taxonomy" id="54126"/>
    <lineage>
        <taxon>Eukaryota</taxon>
        <taxon>Metazoa</taxon>
        <taxon>Ecdysozoa</taxon>
        <taxon>Nematoda</taxon>
        <taxon>Chromadorea</taxon>
        <taxon>Rhabditida</taxon>
        <taxon>Rhabditina</taxon>
        <taxon>Diplogasteromorpha</taxon>
        <taxon>Diplogasteroidea</taxon>
        <taxon>Neodiplogasteridae</taxon>
        <taxon>Pristionchus</taxon>
    </lineage>
</organism>
<dbReference type="Pfam" id="PF07690">
    <property type="entry name" value="MFS_1"/>
    <property type="match status" value="1"/>
</dbReference>
<gene>
    <name evidence="5" type="primary">WBGene00282061</name>
</gene>
<dbReference type="Proteomes" id="UP000005239">
    <property type="component" value="Unassembled WGS sequence"/>
</dbReference>
<dbReference type="GO" id="GO:0022857">
    <property type="term" value="F:transmembrane transporter activity"/>
    <property type="evidence" value="ECO:0000318"/>
    <property type="project" value="GO_Central"/>
</dbReference>
<name>A0A2A6C6Y2_PRIPA</name>
<dbReference type="InterPro" id="IPR050382">
    <property type="entry name" value="MFS_Na/Anion_cotransporter"/>
</dbReference>
<comment type="subcellular location">
    <subcellularLocation>
        <location evidence="1">Membrane</location>
        <topology evidence="1">Multi-pass membrane protein</topology>
    </subcellularLocation>
</comment>
<dbReference type="OrthoDB" id="5817502at2759"/>
<dbReference type="PROSITE" id="PS50850">
    <property type="entry name" value="MFS"/>
    <property type="match status" value="1"/>
</dbReference>
<keyword evidence="6" id="KW-1185">Reference proteome</keyword>
<reference evidence="6" key="1">
    <citation type="journal article" date="2008" name="Nat. Genet.">
        <title>The Pristionchus pacificus genome provides a unique perspective on nematode lifestyle and parasitism.</title>
        <authorList>
            <person name="Dieterich C."/>
            <person name="Clifton S.W."/>
            <person name="Schuster L.N."/>
            <person name="Chinwalla A."/>
            <person name="Delehaunty K."/>
            <person name="Dinkelacker I."/>
            <person name="Fulton L."/>
            <person name="Fulton R."/>
            <person name="Godfrey J."/>
            <person name="Minx P."/>
            <person name="Mitreva M."/>
            <person name="Roeseler W."/>
            <person name="Tian H."/>
            <person name="Witte H."/>
            <person name="Yang S.P."/>
            <person name="Wilson R.K."/>
            <person name="Sommer R.J."/>
        </authorList>
    </citation>
    <scope>NUCLEOTIDE SEQUENCE [LARGE SCALE GENOMIC DNA]</scope>
    <source>
        <strain evidence="6">PS312</strain>
    </source>
</reference>
<evidence type="ECO:0000256" key="3">
    <source>
        <dbReference type="ARBA" id="ARBA00022989"/>
    </source>
</evidence>
<reference evidence="5" key="2">
    <citation type="submission" date="2022-06" db="UniProtKB">
        <authorList>
            <consortium name="EnsemblMetazoa"/>
        </authorList>
    </citation>
    <scope>IDENTIFICATION</scope>
    <source>
        <strain evidence="5">PS312</strain>
    </source>
</reference>
<dbReference type="PANTHER" id="PTHR11662:SF405">
    <property type="entry name" value="PROTEIN CBG12249"/>
    <property type="match status" value="1"/>
</dbReference>
<evidence type="ECO:0000313" key="5">
    <source>
        <dbReference type="EnsemblMetazoa" id="PPA43692.1"/>
    </source>
</evidence>
<dbReference type="Gene3D" id="1.20.1250.20">
    <property type="entry name" value="MFS general substrate transporter like domains"/>
    <property type="match status" value="2"/>
</dbReference>
<dbReference type="GO" id="GO:0016020">
    <property type="term" value="C:membrane"/>
    <property type="evidence" value="ECO:0000318"/>
    <property type="project" value="GO_Central"/>
</dbReference>
<accession>A0A8R1V1U6</accession>
<evidence type="ECO:0000256" key="2">
    <source>
        <dbReference type="ARBA" id="ARBA00022692"/>
    </source>
</evidence>
<dbReference type="FunFam" id="1.20.1250.20:FF:000355">
    <property type="entry name" value="SLC (SoLute Carrier) homolog"/>
    <property type="match status" value="1"/>
</dbReference>
<dbReference type="EnsemblMetazoa" id="PPA43692.1">
    <property type="protein sequence ID" value="PPA43692.1"/>
    <property type="gene ID" value="WBGene00282061"/>
</dbReference>
<evidence type="ECO:0000256" key="4">
    <source>
        <dbReference type="ARBA" id="ARBA00023136"/>
    </source>
</evidence>
<dbReference type="SUPFAM" id="SSF103473">
    <property type="entry name" value="MFS general substrate transporter"/>
    <property type="match status" value="1"/>
</dbReference>
<dbReference type="AlphaFoldDB" id="A0A2A6C6Y2"/>
<protein>
    <submittedName>
        <fullName evidence="5">Membrane transporter</fullName>
    </submittedName>
</protein>
<dbReference type="PANTHER" id="PTHR11662">
    <property type="entry name" value="SOLUTE CARRIER FAMILY 17"/>
    <property type="match status" value="1"/>
</dbReference>
<dbReference type="InterPro" id="IPR011701">
    <property type="entry name" value="MFS"/>
</dbReference>
<accession>A0A2A6C6Y2</accession>
<sequence>MTVIPPIWSWRSTRLKVALVLMLAIYSSVSMRSSLSMSIICMVNSTVYEDSQFAILSNISSLSLDGCPLRNEEKSAAARGYEGTLDWSPARQSTLFSASYYGSLTTMVMSGPLADKYGPKRCLAGAIFVLVTMTLAAPSLARLSYWAYYASRIVVGLGEGFVIPSANSMGVRWFPAAEKSTMSALYTSGIQIAAGSSNLIGSLLCHVPVLGGWPLIFYLFGIKMKYALIGTCWLVIWLIFVTDHPTQNRFIRADERKYLEERVVAKSTVYACLFCNFTTSFLVSINQNFLPLYFKEELRLPISMNGLFTVLPFLTQLIAKNALAHWADRIKSSGKMSPTTVAKVFQGFSSYGSCIAILCLALLPSCHRPWIAAPVMVAYGIVFAAGMCGFMTSLMCIAPVYTGTLFSLSMACGQLSAVLATYTVAAVTHFGLPHKWLIIYTLGAVIQLFSGTVFIIFGSGEPASWTKADVVEQPEPIKEALIEDVELSKLNSDKEF</sequence>
<keyword evidence="3" id="KW-1133">Transmembrane helix</keyword>
<keyword evidence="2" id="KW-0812">Transmembrane</keyword>
<dbReference type="InterPro" id="IPR020846">
    <property type="entry name" value="MFS_dom"/>
</dbReference>
<keyword evidence="4" id="KW-0472">Membrane</keyword>